<dbReference type="EC" id="1.3.3.15" evidence="6"/>
<dbReference type="GO" id="GO:0004729">
    <property type="term" value="F:oxygen-dependent protoporphyrinogen oxidase activity"/>
    <property type="evidence" value="ECO:0007669"/>
    <property type="project" value="UniProtKB-UniRule"/>
</dbReference>
<organism evidence="8 9">
    <name type="scientific">Luteitalea pratensis</name>
    <dbReference type="NCBI Taxonomy" id="1855912"/>
    <lineage>
        <taxon>Bacteria</taxon>
        <taxon>Pseudomonadati</taxon>
        <taxon>Acidobacteriota</taxon>
        <taxon>Vicinamibacteria</taxon>
        <taxon>Vicinamibacterales</taxon>
        <taxon>Vicinamibacteraceae</taxon>
        <taxon>Luteitalea</taxon>
    </lineage>
</organism>
<dbReference type="Proteomes" id="UP000076079">
    <property type="component" value="Chromosome"/>
</dbReference>
<evidence type="ECO:0000256" key="5">
    <source>
        <dbReference type="ARBA" id="ARBA00023133"/>
    </source>
</evidence>
<dbReference type="UniPathway" id="UPA00252"/>
<keyword evidence="3 6" id="KW-0274">FAD</keyword>
<dbReference type="OrthoDB" id="9805195at2"/>
<evidence type="ECO:0000256" key="2">
    <source>
        <dbReference type="ARBA" id="ARBA00022630"/>
    </source>
</evidence>
<dbReference type="SUPFAM" id="SSF51905">
    <property type="entry name" value="FAD/NAD(P)-binding domain"/>
    <property type="match status" value="1"/>
</dbReference>
<dbReference type="Gene3D" id="1.10.3110.10">
    <property type="entry name" value="protoporphyrinogen ix oxidase, domain 3"/>
    <property type="match status" value="1"/>
</dbReference>
<dbReference type="InterPro" id="IPR050464">
    <property type="entry name" value="Zeta_carotene_desat/Oxidored"/>
</dbReference>
<dbReference type="STRING" id="1855912.LuPra_03871"/>
<dbReference type="Gene3D" id="3.90.660.20">
    <property type="entry name" value="Protoporphyrinogen oxidase, mitochondrial, domain 2"/>
    <property type="match status" value="1"/>
</dbReference>
<keyword evidence="5 6" id="KW-0350">Heme biosynthesis</keyword>
<dbReference type="GO" id="GO:0006783">
    <property type="term" value="P:heme biosynthetic process"/>
    <property type="evidence" value="ECO:0007669"/>
    <property type="project" value="UniProtKB-UniRule"/>
</dbReference>
<protein>
    <recommendedName>
        <fullName evidence="6">Coproporphyrinogen III oxidase</fullName>
        <ecNumber evidence="6">1.3.3.15</ecNumber>
    </recommendedName>
</protein>
<gene>
    <name evidence="8" type="primary">hemY_2</name>
    <name evidence="8" type="ORF">LuPra_03871</name>
</gene>
<name>A0A143PR49_LUTPR</name>
<comment type="cofactor">
    <cofactor evidence="1 6">
        <name>FAD</name>
        <dbReference type="ChEBI" id="CHEBI:57692"/>
    </cofactor>
</comment>
<comment type="similarity">
    <text evidence="6">Belongs to the protoporphyrinogen/coproporphyrinogen oxidase family. Coproporphyrinogen III oxidase subfamily.</text>
</comment>
<evidence type="ECO:0000256" key="4">
    <source>
        <dbReference type="ARBA" id="ARBA00023002"/>
    </source>
</evidence>
<evidence type="ECO:0000259" key="7">
    <source>
        <dbReference type="Pfam" id="PF01593"/>
    </source>
</evidence>
<reference evidence="8 9" key="1">
    <citation type="journal article" date="2016" name="Genome Announc.">
        <title>First Complete Genome Sequence of a Subdivision 6 Acidobacterium Strain.</title>
        <authorList>
            <person name="Huang S."/>
            <person name="Vieira S."/>
            <person name="Bunk B."/>
            <person name="Riedel T."/>
            <person name="Sproer C."/>
            <person name="Overmann J."/>
        </authorList>
    </citation>
    <scope>NUCLEOTIDE SEQUENCE [LARGE SCALE GENOMIC DNA]</scope>
    <source>
        <strain evidence="9">DSM 100886 HEG_-6_39</strain>
    </source>
</reference>
<dbReference type="PANTHER" id="PTHR42923:SF3">
    <property type="entry name" value="PROTOPORPHYRINOGEN OXIDASE"/>
    <property type="match status" value="1"/>
</dbReference>
<reference evidence="9" key="2">
    <citation type="submission" date="2016-04" db="EMBL/GenBank/DDBJ databases">
        <title>First Complete Genome Sequence of a Subdivision 6 Acidobacterium.</title>
        <authorList>
            <person name="Huang S."/>
            <person name="Vieira S."/>
            <person name="Bunk B."/>
            <person name="Riedel T."/>
            <person name="Sproeer C."/>
            <person name="Overmann J."/>
        </authorList>
    </citation>
    <scope>NUCLEOTIDE SEQUENCE [LARGE SCALE GENOMIC DNA]</scope>
    <source>
        <strain evidence="9">DSM 100886 HEG_-6_39</strain>
    </source>
</reference>
<proteinExistence type="inferred from homology"/>
<dbReference type="AlphaFoldDB" id="A0A143PR49"/>
<dbReference type="PANTHER" id="PTHR42923">
    <property type="entry name" value="PROTOPORPHYRINOGEN OXIDASE"/>
    <property type="match status" value="1"/>
</dbReference>
<dbReference type="InterPro" id="IPR004572">
    <property type="entry name" value="Protoporphyrinogen_oxidase"/>
</dbReference>
<evidence type="ECO:0000313" key="9">
    <source>
        <dbReference type="Proteomes" id="UP000076079"/>
    </source>
</evidence>
<dbReference type="EMBL" id="CP015136">
    <property type="protein sequence ID" value="AMY10633.1"/>
    <property type="molecule type" value="Genomic_DNA"/>
</dbReference>
<dbReference type="SUPFAM" id="SSF54373">
    <property type="entry name" value="FAD-linked reductases, C-terminal domain"/>
    <property type="match status" value="1"/>
</dbReference>
<evidence type="ECO:0000313" key="8">
    <source>
        <dbReference type="EMBL" id="AMY10633.1"/>
    </source>
</evidence>
<evidence type="ECO:0000256" key="1">
    <source>
        <dbReference type="ARBA" id="ARBA00001974"/>
    </source>
</evidence>
<keyword evidence="9" id="KW-1185">Reference proteome</keyword>
<keyword evidence="6" id="KW-0963">Cytoplasm</keyword>
<sequence length="461" mass="48769">MSEALPRVLILGGGIAGLAAAWECHRQDVPCLVLEAQPHAGGVIRTEVAGPFVLDTGPDAFLVTKPGAVTLCRELGIEAELIAMKPPRGAAILRNDKLHPLPEGGAFGIATRPGPFLRSTILSPLGKLRVALEPLVPRRRSLADESAGAFFRRRFGAEAAMRIAQPLLGGIHAGDLDRLSADAVLPQLSAVERQGRSVLLALRRQAQRATEGGAFRSFPRGMATLVEALTAALPAGTVRLGTAAERLHPEGSAWRVLTSRGETMEADILLLAVPAPVVGGWLRELAPEVADRAAAIRYVSSAGVLAVYADAQIARPMRGSGYVSTPEAGRDSLLATSWLSSKWAGRAPPGHTVLRGFFGGALDEAALMRSDNELVDLAHATWVRRFGVGRSPGLTRVVRWIRASPQHEVGHAARVRTIDEALAALPPVAVCGSGFRAIGIPDVVSDARATIGRLLERWRAG</sequence>
<feature type="domain" description="Amine oxidase" evidence="7">
    <location>
        <begin position="15"/>
        <end position="401"/>
    </location>
</feature>
<dbReference type="KEGG" id="abac:LuPra_03871"/>
<evidence type="ECO:0000256" key="3">
    <source>
        <dbReference type="ARBA" id="ARBA00022827"/>
    </source>
</evidence>
<comment type="subcellular location">
    <subcellularLocation>
        <location evidence="6">Cytoplasm</location>
    </subcellularLocation>
</comment>
<evidence type="ECO:0000256" key="6">
    <source>
        <dbReference type="RuleBase" id="RU364052"/>
    </source>
</evidence>
<dbReference type="InterPro" id="IPR036188">
    <property type="entry name" value="FAD/NAD-bd_sf"/>
</dbReference>
<dbReference type="GO" id="GO:0005737">
    <property type="term" value="C:cytoplasm"/>
    <property type="evidence" value="ECO:0007669"/>
    <property type="project" value="UniProtKB-SubCell"/>
</dbReference>
<dbReference type="Pfam" id="PF01593">
    <property type="entry name" value="Amino_oxidase"/>
    <property type="match status" value="1"/>
</dbReference>
<accession>A0A143PR49</accession>
<comment type="catalytic activity">
    <reaction evidence="6">
        <text>coproporphyrinogen III + 3 O2 = coproporphyrin III + 3 H2O2</text>
        <dbReference type="Rhea" id="RHEA:43436"/>
        <dbReference type="ChEBI" id="CHEBI:15379"/>
        <dbReference type="ChEBI" id="CHEBI:16240"/>
        <dbReference type="ChEBI" id="CHEBI:57309"/>
        <dbReference type="ChEBI" id="CHEBI:131725"/>
        <dbReference type="EC" id="1.3.3.15"/>
    </reaction>
</comment>
<keyword evidence="4 6" id="KW-0560">Oxidoreductase</keyword>
<dbReference type="NCBIfam" id="TIGR00562">
    <property type="entry name" value="proto_IX_ox"/>
    <property type="match status" value="1"/>
</dbReference>
<comment type="function">
    <text evidence="6">Involved in coproporphyrin-dependent heme b biosynthesis. Catalyzes the oxidation of coproporphyrinogen III to coproporphyrin III.</text>
</comment>
<dbReference type="Gene3D" id="3.50.50.60">
    <property type="entry name" value="FAD/NAD(P)-binding domain"/>
    <property type="match status" value="1"/>
</dbReference>
<dbReference type="RefSeq" id="WP_110172249.1">
    <property type="nucleotide sequence ID" value="NZ_CP015136.1"/>
</dbReference>
<keyword evidence="2 6" id="KW-0285">Flavoprotein</keyword>
<dbReference type="InterPro" id="IPR002937">
    <property type="entry name" value="Amino_oxidase"/>
</dbReference>
<comment type="pathway">
    <text evidence="6">Porphyrin-containing compound metabolism; protoheme biosynthesis.</text>
</comment>